<feature type="domain" description="Major facilitator superfamily (MFS) profile" evidence="5">
    <location>
        <begin position="14"/>
        <end position="396"/>
    </location>
</feature>
<feature type="transmembrane region" description="Helical" evidence="4">
    <location>
        <begin position="106"/>
        <end position="130"/>
    </location>
</feature>
<name>A0ABZ2IA17_9HYPH</name>
<dbReference type="PROSITE" id="PS51257">
    <property type="entry name" value="PROKAR_LIPOPROTEIN"/>
    <property type="match status" value="1"/>
</dbReference>
<dbReference type="EMBL" id="CP146275">
    <property type="protein sequence ID" value="WWT34330.1"/>
    <property type="molecule type" value="Genomic_DNA"/>
</dbReference>
<accession>A0ABZ2IA17</accession>
<feature type="transmembrane region" description="Helical" evidence="4">
    <location>
        <begin position="375"/>
        <end position="394"/>
    </location>
</feature>
<feature type="transmembrane region" description="Helical" evidence="4">
    <location>
        <begin position="12"/>
        <end position="32"/>
    </location>
</feature>
<dbReference type="PANTHER" id="PTHR11360">
    <property type="entry name" value="MONOCARBOXYLATE TRANSPORTER"/>
    <property type="match status" value="1"/>
</dbReference>
<reference evidence="6 7" key="1">
    <citation type="submission" date="2024-02" db="EMBL/GenBank/DDBJ databases">
        <title>Complete genome sequence of Pelagibacterium nitratireducens ZH15.</title>
        <authorList>
            <person name="Zhao L.H."/>
        </authorList>
    </citation>
    <scope>NUCLEOTIDE SEQUENCE [LARGE SCALE GENOMIC DNA]</scope>
    <source>
        <strain evidence="6 7">ZH15</strain>
    </source>
</reference>
<dbReference type="PANTHER" id="PTHR11360:SF284">
    <property type="entry name" value="EG:103B4.3 PROTEIN-RELATED"/>
    <property type="match status" value="1"/>
</dbReference>
<dbReference type="InterPro" id="IPR011701">
    <property type="entry name" value="MFS"/>
</dbReference>
<feature type="transmembrane region" description="Helical" evidence="4">
    <location>
        <begin position="343"/>
        <end position="363"/>
    </location>
</feature>
<dbReference type="RefSeq" id="WP_338610181.1">
    <property type="nucleotide sequence ID" value="NZ_CP146275.1"/>
</dbReference>
<feature type="transmembrane region" description="Helical" evidence="4">
    <location>
        <begin position="257"/>
        <end position="277"/>
    </location>
</feature>
<evidence type="ECO:0000256" key="1">
    <source>
        <dbReference type="ARBA" id="ARBA00022692"/>
    </source>
</evidence>
<dbReference type="InterPro" id="IPR050327">
    <property type="entry name" value="Proton-linked_MCT"/>
</dbReference>
<dbReference type="PROSITE" id="PS50850">
    <property type="entry name" value="MFS"/>
    <property type="match status" value="1"/>
</dbReference>
<organism evidence="6 7">
    <name type="scientific">Pelagibacterium nitratireducens</name>
    <dbReference type="NCBI Taxonomy" id="1046114"/>
    <lineage>
        <taxon>Bacteria</taxon>
        <taxon>Pseudomonadati</taxon>
        <taxon>Pseudomonadota</taxon>
        <taxon>Alphaproteobacteria</taxon>
        <taxon>Hyphomicrobiales</taxon>
        <taxon>Devosiaceae</taxon>
        <taxon>Pelagibacterium</taxon>
    </lineage>
</organism>
<dbReference type="Proteomes" id="UP001369958">
    <property type="component" value="Chromosome"/>
</dbReference>
<evidence type="ECO:0000256" key="3">
    <source>
        <dbReference type="ARBA" id="ARBA00023136"/>
    </source>
</evidence>
<keyword evidence="2 4" id="KW-1133">Transmembrane helix</keyword>
<gene>
    <name evidence="6" type="ORF">V6617_07650</name>
</gene>
<feature type="transmembrane region" description="Helical" evidence="4">
    <location>
        <begin position="142"/>
        <end position="162"/>
    </location>
</feature>
<evidence type="ECO:0000313" key="6">
    <source>
        <dbReference type="EMBL" id="WWT34330.1"/>
    </source>
</evidence>
<sequence>MSATTTRRALPVPLPVIIVAGCFIAMVTFGARSTSGIFLLPMTEDLGWSREGFAMALAIQNLVWGITQPFAGGMADKFGTGRVLAGGALVYALGLFLWSITPTEGMFMLTGGVLMGVGIGTASFGVVMAAFGRAVPPEKRSFVFGIATAASSMGQFVFAPLGQAFISNFGWQSALVYLGLIILLVVPLSTMLRGQTNSAPGDADMPFMQALSKALGHGSYRLLVIGFFVCGFHLAFITVHFPAFLVQCGLTPEASSWALGLIGLFNVAGSLMAGWLGDRLPKQILLSVIYLLRAVGTAAFLLLPITEVSAYIYAATLGMLWLATVPLTAGLVSLFFGPRYMGMLYGVAFLSHQIGSFFGVWLGGLSYDMTGDYYAVWYLGIVIGLLSAAIHIPIREGKAPAFIAPQPASIG</sequence>
<evidence type="ECO:0000256" key="2">
    <source>
        <dbReference type="ARBA" id="ARBA00022989"/>
    </source>
</evidence>
<protein>
    <submittedName>
        <fullName evidence="6">MFS transporter</fullName>
    </submittedName>
</protein>
<dbReference type="InterPro" id="IPR036259">
    <property type="entry name" value="MFS_trans_sf"/>
</dbReference>
<evidence type="ECO:0000259" key="5">
    <source>
        <dbReference type="PROSITE" id="PS50850"/>
    </source>
</evidence>
<dbReference type="Pfam" id="PF07690">
    <property type="entry name" value="MFS_1"/>
    <property type="match status" value="1"/>
</dbReference>
<dbReference type="CDD" id="cd17355">
    <property type="entry name" value="MFS_YcxA_like"/>
    <property type="match status" value="1"/>
</dbReference>
<keyword evidence="1 4" id="KW-0812">Transmembrane</keyword>
<keyword evidence="7" id="KW-1185">Reference proteome</keyword>
<dbReference type="Gene3D" id="1.20.1250.20">
    <property type="entry name" value="MFS general substrate transporter like domains"/>
    <property type="match status" value="2"/>
</dbReference>
<proteinExistence type="predicted"/>
<feature type="transmembrane region" description="Helical" evidence="4">
    <location>
        <begin position="83"/>
        <end position="100"/>
    </location>
</feature>
<feature type="transmembrane region" description="Helical" evidence="4">
    <location>
        <begin position="222"/>
        <end position="245"/>
    </location>
</feature>
<feature type="transmembrane region" description="Helical" evidence="4">
    <location>
        <begin position="311"/>
        <end position="336"/>
    </location>
</feature>
<evidence type="ECO:0000256" key="4">
    <source>
        <dbReference type="SAM" id="Phobius"/>
    </source>
</evidence>
<keyword evidence="3 4" id="KW-0472">Membrane</keyword>
<dbReference type="SUPFAM" id="SSF103473">
    <property type="entry name" value="MFS general substrate transporter"/>
    <property type="match status" value="1"/>
</dbReference>
<dbReference type="InterPro" id="IPR020846">
    <property type="entry name" value="MFS_dom"/>
</dbReference>
<feature type="transmembrane region" description="Helical" evidence="4">
    <location>
        <begin position="174"/>
        <end position="192"/>
    </location>
</feature>
<feature type="transmembrane region" description="Helical" evidence="4">
    <location>
        <begin position="284"/>
        <end position="305"/>
    </location>
</feature>
<feature type="transmembrane region" description="Helical" evidence="4">
    <location>
        <begin position="52"/>
        <end position="71"/>
    </location>
</feature>
<evidence type="ECO:0000313" key="7">
    <source>
        <dbReference type="Proteomes" id="UP001369958"/>
    </source>
</evidence>